<dbReference type="AlphaFoldDB" id="A0A090M1Y8"/>
<dbReference type="RefSeq" id="XP_003079648.2">
    <property type="nucleotide sequence ID" value="XM_003079600.2"/>
</dbReference>
<reference evidence="2 3" key="2">
    <citation type="journal article" date="2014" name="BMC Genomics">
        <title>An improved genome of the model marine alga Ostreococcus tauri unfolds by assessing Illumina de novo assemblies.</title>
        <authorList>
            <person name="Blanc-Mathieu R."/>
            <person name="Verhelst B."/>
            <person name="Derelle E."/>
            <person name="Rombauts S."/>
            <person name="Bouget F.Y."/>
            <person name="Carre I."/>
            <person name="Chateau A."/>
            <person name="Eyre-Walker A."/>
            <person name="Grimsley N."/>
            <person name="Moreau H."/>
            <person name="Piegu B."/>
            <person name="Rivals E."/>
            <person name="Schackwitz W."/>
            <person name="Van de Peer Y."/>
            <person name="Piganeau G."/>
        </authorList>
    </citation>
    <scope>NUCLEOTIDE SEQUENCE [LARGE SCALE GENOMIC DNA]</scope>
    <source>
        <strain evidence="3">OTTH 0595 / CCAP 157/2 / RCC745</strain>
    </source>
</reference>
<sequence>MSDRRSRQRDADDEGDEISEAESDRFIVKIAQYLQGFIGEKGWSEEMVRKAFDDSVKNMPKGRARRALRARFDEFADKLCDTIYRRNGPSIELSKEERKIEKWRKDPTTEWWALEQPPLEKFESASLDELCVELDLSLKRTSFDIPAYVFMKAMEISHMKPADIAHCEETREKALRRIIDIARATVTAFDGEPKKTQEKYDSVNHLIGRIAGATSIRRVMQGARVETAKMAAEIVLLRHDFRKIALGDDGLGLPEHEVGVTASHDGTILLGNYRGDFAALLAERLPEVEDEIVASFGENDLPLFECALGLGGFHPEFEKDAKKKGMLFGMLDIDSTDLKAVAKNAGPSLLRRPPKAAFDLNKEENDYDMEAYARMPVRMSNESITENMFDRADFVDTDFLHEALSLTGKDDDETSGPGQVKLYFAVIRVARAYIKLLNARNKRKRSSAVARYMSIAPAPEVLLMHVPDSCGIDNTDARATSVELVVASSNALQTILNEWNEMRALFKSAAQSEGGFFIDVNREIGETAKITFERSAPRYGENEDDGVDEETEAELMSMLDKLEGPDALSEEDDDEDDDE</sequence>
<evidence type="ECO:0000256" key="1">
    <source>
        <dbReference type="SAM" id="MobiDB-lite"/>
    </source>
</evidence>
<feature type="compositionally biased region" description="Basic and acidic residues" evidence="1">
    <location>
        <begin position="1"/>
        <end position="10"/>
    </location>
</feature>
<comment type="caution">
    <text evidence="2">The sequence shown here is derived from an EMBL/GenBank/DDBJ whole genome shotgun (WGS) entry which is preliminary data.</text>
</comment>
<dbReference type="InParanoid" id="A0A090M1Y8"/>
<dbReference type="EMBL" id="CAID01000006">
    <property type="protein sequence ID" value="CEF98206.1"/>
    <property type="molecule type" value="Genomic_DNA"/>
</dbReference>
<feature type="compositionally biased region" description="Acidic residues" evidence="1">
    <location>
        <begin position="568"/>
        <end position="579"/>
    </location>
</feature>
<feature type="region of interest" description="Disordered" evidence="1">
    <location>
        <begin position="1"/>
        <end position="20"/>
    </location>
</feature>
<name>A0A090M1Y8_OSTTA</name>
<protein>
    <submittedName>
        <fullName evidence="2">Unnamed product</fullName>
    </submittedName>
</protein>
<keyword evidence="3" id="KW-1185">Reference proteome</keyword>
<dbReference type="Proteomes" id="UP000009170">
    <property type="component" value="Unassembled WGS sequence"/>
</dbReference>
<reference evidence="3" key="1">
    <citation type="journal article" date="2006" name="Proc. Natl. Acad. Sci. U.S.A.">
        <title>Genome analysis of the smallest free-living eukaryote Ostreococcus tauri unveils many unique features.</title>
        <authorList>
            <person name="Derelle E."/>
            <person name="Ferraz C."/>
            <person name="Rombauts S."/>
            <person name="Rouze P."/>
            <person name="Worden A.Z."/>
            <person name="Robbens S."/>
            <person name="Partensky F."/>
            <person name="Degroeve S."/>
            <person name="Echeynie S."/>
            <person name="Cooke R."/>
            <person name="Saeys Y."/>
            <person name="Wuyts J."/>
            <person name="Jabbari K."/>
            <person name="Bowler C."/>
            <person name="Panaud O."/>
            <person name="Piegu B."/>
            <person name="Ball S.G."/>
            <person name="Ral J.-P."/>
            <person name="Bouget F.-Y."/>
            <person name="Piganeau G."/>
            <person name="De Baets B."/>
            <person name="Picard A."/>
            <person name="Delseny M."/>
            <person name="Demaille J."/>
            <person name="Van de Peer Y."/>
            <person name="Moreau H."/>
        </authorList>
    </citation>
    <scope>NUCLEOTIDE SEQUENCE [LARGE SCALE GENOMIC DNA]</scope>
    <source>
        <strain evidence="3">OTTH 0595 / CCAP 157/2 / RCC745</strain>
    </source>
</reference>
<evidence type="ECO:0000313" key="3">
    <source>
        <dbReference type="Proteomes" id="UP000009170"/>
    </source>
</evidence>
<feature type="region of interest" description="Disordered" evidence="1">
    <location>
        <begin position="556"/>
        <end position="579"/>
    </location>
</feature>
<dbReference type="GeneID" id="9835348"/>
<feature type="compositionally biased region" description="Acidic residues" evidence="1">
    <location>
        <begin position="11"/>
        <end position="20"/>
    </location>
</feature>
<accession>A0A090M1Y8</accession>
<evidence type="ECO:0000313" key="2">
    <source>
        <dbReference type="EMBL" id="CEF98206.1"/>
    </source>
</evidence>
<organism evidence="2 3">
    <name type="scientific">Ostreococcus tauri</name>
    <name type="common">Marine green alga</name>
    <dbReference type="NCBI Taxonomy" id="70448"/>
    <lineage>
        <taxon>Eukaryota</taxon>
        <taxon>Viridiplantae</taxon>
        <taxon>Chlorophyta</taxon>
        <taxon>Mamiellophyceae</taxon>
        <taxon>Mamiellales</taxon>
        <taxon>Bathycoccaceae</taxon>
        <taxon>Ostreococcus</taxon>
    </lineage>
</organism>
<dbReference type="KEGG" id="ota:OT_ostta06g00290"/>
<proteinExistence type="predicted"/>
<gene>
    <name evidence="2" type="ORF">OT_ostta06g00290</name>
</gene>